<gene>
    <name evidence="1" type="ORF">HNY73_011824</name>
</gene>
<sequence length="123" mass="14066">MLYGVGLSEYDEYCMSLASIKVWHKCFRKRMLSLADDANSGIPNRITDGIFQLVDGFVTQDCRVKLKALGRRSRIERRKYSYHHDGKTKLPQNGFTRSARALAADQGPIFKDKLFSFVDTKQA</sequence>
<accession>A0A8T0ETL9</accession>
<name>A0A8T0ETL9_ARGBR</name>
<organism evidence="1 2">
    <name type="scientific">Argiope bruennichi</name>
    <name type="common">Wasp spider</name>
    <name type="synonym">Aranea bruennichi</name>
    <dbReference type="NCBI Taxonomy" id="94029"/>
    <lineage>
        <taxon>Eukaryota</taxon>
        <taxon>Metazoa</taxon>
        <taxon>Ecdysozoa</taxon>
        <taxon>Arthropoda</taxon>
        <taxon>Chelicerata</taxon>
        <taxon>Arachnida</taxon>
        <taxon>Araneae</taxon>
        <taxon>Araneomorphae</taxon>
        <taxon>Entelegynae</taxon>
        <taxon>Araneoidea</taxon>
        <taxon>Araneidae</taxon>
        <taxon>Argiope</taxon>
    </lineage>
</organism>
<comment type="caution">
    <text evidence="1">The sequence shown here is derived from an EMBL/GenBank/DDBJ whole genome shotgun (WGS) entry which is preliminary data.</text>
</comment>
<reference evidence="1" key="2">
    <citation type="submission" date="2020-06" db="EMBL/GenBank/DDBJ databases">
        <authorList>
            <person name="Sheffer M."/>
        </authorList>
    </citation>
    <scope>NUCLEOTIDE SEQUENCE</scope>
</reference>
<protein>
    <submittedName>
        <fullName evidence="1">Uncharacterized protein</fullName>
    </submittedName>
</protein>
<proteinExistence type="predicted"/>
<dbReference type="AlphaFoldDB" id="A0A8T0ETL9"/>
<evidence type="ECO:0000313" key="2">
    <source>
        <dbReference type="Proteomes" id="UP000807504"/>
    </source>
</evidence>
<dbReference type="EMBL" id="JABXBU010001863">
    <property type="protein sequence ID" value="KAF8781430.1"/>
    <property type="molecule type" value="Genomic_DNA"/>
</dbReference>
<reference evidence="1" key="1">
    <citation type="journal article" date="2020" name="bioRxiv">
        <title>Chromosome-level reference genome of the European wasp spider Argiope bruennichi: a resource for studies on range expansion and evolutionary adaptation.</title>
        <authorList>
            <person name="Sheffer M.M."/>
            <person name="Hoppe A."/>
            <person name="Krehenwinkel H."/>
            <person name="Uhl G."/>
            <person name="Kuss A.W."/>
            <person name="Jensen L."/>
            <person name="Jensen C."/>
            <person name="Gillespie R.G."/>
            <person name="Hoff K.J."/>
            <person name="Prost S."/>
        </authorList>
    </citation>
    <scope>NUCLEOTIDE SEQUENCE</scope>
</reference>
<keyword evidence="2" id="KW-1185">Reference proteome</keyword>
<dbReference type="Proteomes" id="UP000807504">
    <property type="component" value="Unassembled WGS sequence"/>
</dbReference>
<evidence type="ECO:0000313" key="1">
    <source>
        <dbReference type="EMBL" id="KAF8781430.1"/>
    </source>
</evidence>